<proteinExistence type="predicted"/>
<keyword evidence="3" id="KW-1185">Reference proteome</keyword>
<dbReference type="Proteomes" id="UP000759443">
    <property type="component" value="Unassembled WGS sequence"/>
</dbReference>
<dbReference type="PANTHER" id="PTHR37951:SF1">
    <property type="entry name" value="TYPE VI SECRETION SYSTEM COMPONENT TSSA1"/>
    <property type="match status" value="1"/>
</dbReference>
<evidence type="ECO:0000313" key="2">
    <source>
        <dbReference type="EMBL" id="MBP1853443.1"/>
    </source>
</evidence>
<sequence length="239" mass="25715">MAPLAGLNGMGAEGTIIQPIRLTSLIPGERFGHLSLWDYELAQRPGETARRESLEKAATEAGTDALTAHLADVTTCLQAFERLNDVLSQNCGELAPGSSNTRNVLLQFAAALRALGARDATGIEPDKGIPSPVQADGQPHPHPTEGQLTAAPSPAQQVSPEGIRSREEALELLKTVARYFRRTEPHSPISMAIETLVLRGRMDFAELLAELLPEQQARMSVLTAAGIRPMQDKPDKTQS</sequence>
<gene>
    <name evidence="2" type="ORF">J2Z17_004904</name>
</gene>
<feature type="region of interest" description="Disordered" evidence="1">
    <location>
        <begin position="121"/>
        <end position="158"/>
    </location>
</feature>
<dbReference type="InterPro" id="IPR017740">
    <property type="entry name" value="TssA-like"/>
</dbReference>
<reference evidence="2 3" key="1">
    <citation type="submission" date="2021-03" db="EMBL/GenBank/DDBJ databases">
        <title>Genomic Encyclopedia of Type Strains, Phase IV (KMG-IV): sequencing the most valuable type-strain genomes for metagenomic binning, comparative biology and taxonomic classification.</title>
        <authorList>
            <person name="Goeker M."/>
        </authorList>
    </citation>
    <scope>NUCLEOTIDE SEQUENCE [LARGE SCALE GENOMIC DNA]</scope>
    <source>
        <strain evidence="2 3">DSM 21600</strain>
    </source>
</reference>
<name>A0ABS4E668_9HYPH</name>
<accession>A0ABS4E668</accession>
<dbReference type="PANTHER" id="PTHR37951">
    <property type="entry name" value="CYTOPLASMIC PROTEIN-RELATED"/>
    <property type="match status" value="1"/>
</dbReference>
<evidence type="ECO:0000256" key="1">
    <source>
        <dbReference type="SAM" id="MobiDB-lite"/>
    </source>
</evidence>
<organism evidence="2 3">
    <name type="scientific">Rhizobium halophytocola</name>
    <dbReference type="NCBI Taxonomy" id="735519"/>
    <lineage>
        <taxon>Bacteria</taxon>
        <taxon>Pseudomonadati</taxon>
        <taxon>Pseudomonadota</taxon>
        <taxon>Alphaproteobacteria</taxon>
        <taxon>Hyphomicrobiales</taxon>
        <taxon>Rhizobiaceae</taxon>
        <taxon>Rhizobium/Agrobacterium group</taxon>
        <taxon>Rhizobium</taxon>
    </lineage>
</organism>
<evidence type="ECO:0000313" key="3">
    <source>
        <dbReference type="Proteomes" id="UP000759443"/>
    </source>
</evidence>
<protein>
    <submittedName>
        <fullName evidence="2">Type VI secretion system ImpA family protein</fullName>
    </submittedName>
</protein>
<dbReference type="EMBL" id="JAGGJU010000018">
    <property type="protein sequence ID" value="MBP1853443.1"/>
    <property type="molecule type" value="Genomic_DNA"/>
</dbReference>
<comment type="caution">
    <text evidence="2">The sequence shown here is derived from an EMBL/GenBank/DDBJ whole genome shotgun (WGS) entry which is preliminary data.</text>
</comment>